<feature type="transmembrane region" description="Helical" evidence="11">
    <location>
        <begin position="782"/>
        <end position="804"/>
    </location>
</feature>
<accession>A0AAN7SM11</accession>
<evidence type="ECO:0000313" key="13">
    <source>
        <dbReference type="EMBL" id="KAK4875038.1"/>
    </source>
</evidence>
<evidence type="ECO:0000256" key="10">
    <source>
        <dbReference type="SAM" id="MobiDB-lite"/>
    </source>
</evidence>
<keyword evidence="3" id="KW-0378">Hydrolase</keyword>
<dbReference type="PANTHER" id="PTHR14969:SF28">
    <property type="entry name" value="DIHYDROSPHINGOSINE 1-PHOSPHATE PHOSPHATASE LCB3-RELATED"/>
    <property type="match status" value="1"/>
</dbReference>
<dbReference type="PANTHER" id="PTHR14969">
    <property type="entry name" value="SPHINGOSINE-1-PHOSPHATE PHOSPHOHYDROLASE"/>
    <property type="match status" value="1"/>
</dbReference>
<dbReference type="Gene3D" id="1.20.144.10">
    <property type="entry name" value="Phosphatidic acid phosphatase type 2/haloperoxidase"/>
    <property type="match status" value="1"/>
</dbReference>
<evidence type="ECO:0000256" key="6">
    <source>
        <dbReference type="ARBA" id="ARBA00023136"/>
    </source>
</evidence>
<dbReference type="AlphaFoldDB" id="A0AAN7SM11"/>
<dbReference type="Proteomes" id="UP001353858">
    <property type="component" value="Unassembled WGS sequence"/>
</dbReference>
<evidence type="ECO:0000313" key="14">
    <source>
        <dbReference type="Proteomes" id="UP001353858"/>
    </source>
</evidence>
<evidence type="ECO:0000256" key="1">
    <source>
        <dbReference type="ARBA" id="ARBA00004477"/>
    </source>
</evidence>
<dbReference type="CDD" id="cd00112">
    <property type="entry name" value="LDLa"/>
    <property type="match status" value="2"/>
</dbReference>
<keyword evidence="5 11" id="KW-1133">Transmembrane helix</keyword>
<feature type="transmembrane region" description="Helical" evidence="11">
    <location>
        <begin position="726"/>
        <end position="748"/>
    </location>
</feature>
<protein>
    <recommendedName>
        <fullName evidence="12">Phosphatidic acid phosphatase type 2/haloperoxidase domain-containing protein</fullName>
    </recommendedName>
</protein>
<feature type="transmembrane region" description="Helical" evidence="11">
    <location>
        <begin position="754"/>
        <end position="775"/>
    </location>
</feature>
<feature type="disulfide bond" evidence="9">
    <location>
        <begin position="133"/>
        <end position="148"/>
    </location>
</feature>
<comment type="caution">
    <text evidence="13">The sequence shown here is derived from an EMBL/GenBank/DDBJ whole genome shotgun (WGS) entry which is preliminary data.</text>
</comment>
<evidence type="ECO:0000256" key="7">
    <source>
        <dbReference type="ARBA" id="ARBA00023157"/>
    </source>
</evidence>
<feature type="domain" description="Phosphatidic acid phosphatase type 2/haloperoxidase" evidence="12">
    <location>
        <begin position="657"/>
        <end position="772"/>
    </location>
</feature>
<dbReference type="InterPro" id="IPR036938">
    <property type="entry name" value="PAP2/HPO_sf"/>
</dbReference>
<gene>
    <name evidence="13" type="ORF">RN001_011460</name>
</gene>
<sequence>MLLISTEASWCAQKEIKEKRGVISVNISDYPCRNNCSWFIKADNNTITTIIVSELSFGNNVSISHGVHYRELAAGDGEVVRVLNGSEMIRVVLVAVKKISLRLMFSVRNATTCGKSDLACLDGKGCYNIKNVCDSKFDCEDHSDESFCGKCENDKVPCDNTSGVCFSPTKQRCDGVLNCPEGDDELNCSAKCKNRLQCLNGVGCYNQTQLCDGSSTCLDNSDENNCLQFCSTQQNSSKYVFCNNKCVNRLLRNVCDDEVSQISTISFIVFCVISLTICFVTLSCRSYMCRRDINNLIADLPQFPLPPFQGPGETIHVQCSDSDFLHGGEIYEAFVRNDQQSAPDFPISSRNERTPCKDPDQVVLVPEDEQSAPGSAIILSRNECSSGRDIDEAVLMIDRPSISSLIPVLTRMNQPTTSGLNLSVTKDSYTSDNVAGLTPPTSDGCILPSPFKRVLLWSQPVQLRSTKRREKLPAVVTSPQMLEYYMKRDDKKRAAEKEKEDRKLLREAKRKESQAKTKEKEDKKEQKLNSKRKSNNSNSSSSHSQSDFSLQESRDSELELAISDDGNEGEEVSLDELKQGTFILAKFKGGKRNLTVFVYLCVIQELREDGNIVVMELKNTDSEKKEYVAEEKDIALGDETFYTCFIPFWFFNIDGAVGRRVILVWTIVMYVGQSVKDVIKWERPGYPVVKLQSKWALEYGMPSTHAMVGLSIPFSVLLYTMDRYQYCTAAGFIIATSWCLLVCVSRIYLGMHTVLDVIAGLCLTVALMLPLIPLVDKIDSYFLTNATSPILLLVVSVLMIVYYPNSGKWTPTRGDTTMVVSVCVGLLIGSSLNYQTGKMVVSELSPPYTIIWPSLSMLGSLFLRTIIGFFLVFMTKELGSILCYNLLCTLMREDVNVLRKSENSLQNKHKNFVELGCKYVTCALIGFNTVYLIPYVFRLFRIERPTFYTEI</sequence>
<feature type="disulfide bond" evidence="9">
    <location>
        <begin position="173"/>
        <end position="188"/>
    </location>
</feature>
<evidence type="ECO:0000256" key="5">
    <source>
        <dbReference type="ARBA" id="ARBA00022989"/>
    </source>
</evidence>
<dbReference type="Pfam" id="PF01569">
    <property type="entry name" value="PAP2"/>
    <property type="match status" value="1"/>
</dbReference>
<name>A0AAN7SM11_9COLE</name>
<evidence type="ECO:0000256" key="4">
    <source>
        <dbReference type="ARBA" id="ARBA00022824"/>
    </source>
</evidence>
<feature type="disulfide bond" evidence="9">
    <location>
        <begin position="211"/>
        <end position="226"/>
    </location>
</feature>
<dbReference type="PROSITE" id="PS50068">
    <property type="entry name" value="LDLRA_2"/>
    <property type="match status" value="3"/>
</dbReference>
<dbReference type="SMART" id="SM00192">
    <property type="entry name" value="LDLa"/>
    <property type="match status" value="3"/>
</dbReference>
<dbReference type="InterPro" id="IPR000326">
    <property type="entry name" value="PAP2/HPO"/>
</dbReference>
<feature type="transmembrane region" description="Helical" evidence="11">
    <location>
        <begin position="262"/>
        <end position="282"/>
    </location>
</feature>
<evidence type="ECO:0000256" key="2">
    <source>
        <dbReference type="ARBA" id="ARBA00022692"/>
    </source>
</evidence>
<feature type="transmembrane region" description="Helical" evidence="11">
    <location>
        <begin position="918"/>
        <end position="937"/>
    </location>
</feature>
<dbReference type="Gene3D" id="4.10.400.10">
    <property type="entry name" value="Low-density Lipoprotein Receptor"/>
    <property type="match status" value="3"/>
</dbReference>
<feature type="region of interest" description="Disordered" evidence="10">
    <location>
        <begin position="487"/>
        <end position="551"/>
    </location>
</feature>
<dbReference type="CDD" id="cd03388">
    <property type="entry name" value="PAP2_SPPase1"/>
    <property type="match status" value="1"/>
</dbReference>
<feature type="compositionally biased region" description="Low complexity" evidence="10">
    <location>
        <begin position="535"/>
        <end position="551"/>
    </location>
</feature>
<keyword evidence="14" id="KW-1185">Reference proteome</keyword>
<dbReference type="PRINTS" id="PR00261">
    <property type="entry name" value="LDLRECEPTOR"/>
</dbReference>
<comment type="similarity">
    <text evidence="8">Belongs to the type 2 lipid phosphate phosphatase family.</text>
</comment>
<dbReference type="SMART" id="SM00014">
    <property type="entry name" value="acidPPc"/>
    <property type="match status" value="1"/>
</dbReference>
<keyword evidence="2 11" id="KW-0812">Transmembrane</keyword>
<dbReference type="InterPro" id="IPR002172">
    <property type="entry name" value="LDrepeatLR_classA_rpt"/>
</dbReference>
<keyword evidence="4" id="KW-0256">Endoplasmic reticulum</keyword>
<feature type="compositionally biased region" description="Basic and acidic residues" evidence="10">
    <location>
        <begin position="487"/>
        <end position="528"/>
    </location>
</feature>
<proteinExistence type="inferred from homology"/>
<keyword evidence="6 11" id="KW-0472">Membrane</keyword>
<dbReference type="SUPFAM" id="SSF48317">
    <property type="entry name" value="Acid phosphatase/Vanadium-dependent haloperoxidase"/>
    <property type="match status" value="1"/>
</dbReference>
<dbReference type="GO" id="GO:0005789">
    <property type="term" value="C:endoplasmic reticulum membrane"/>
    <property type="evidence" value="ECO:0007669"/>
    <property type="project" value="UniProtKB-SubCell"/>
</dbReference>
<dbReference type="GO" id="GO:0006670">
    <property type="term" value="P:sphingosine metabolic process"/>
    <property type="evidence" value="ECO:0007669"/>
    <property type="project" value="TreeGrafter"/>
</dbReference>
<evidence type="ECO:0000256" key="11">
    <source>
        <dbReference type="SAM" id="Phobius"/>
    </source>
</evidence>
<dbReference type="InterPro" id="IPR036055">
    <property type="entry name" value="LDL_receptor-like_sf"/>
</dbReference>
<comment type="caution">
    <text evidence="9">Lacks conserved residue(s) required for the propagation of feature annotation.</text>
</comment>
<evidence type="ECO:0000256" key="3">
    <source>
        <dbReference type="ARBA" id="ARBA00022801"/>
    </source>
</evidence>
<evidence type="ECO:0000259" key="12">
    <source>
        <dbReference type="SMART" id="SM00014"/>
    </source>
</evidence>
<dbReference type="GO" id="GO:0042392">
    <property type="term" value="F:sphingosine-1-phosphate phosphatase activity"/>
    <property type="evidence" value="ECO:0007669"/>
    <property type="project" value="TreeGrafter"/>
</dbReference>
<dbReference type="EMBL" id="JARPUR010000005">
    <property type="protein sequence ID" value="KAK4875038.1"/>
    <property type="molecule type" value="Genomic_DNA"/>
</dbReference>
<reference evidence="14" key="1">
    <citation type="submission" date="2023-01" db="EMBL/GenBank/DDBJ databases">
        <title>Key to firefly adult light organ development and bioluminescence: homeobox transcription factors regulate luciferase expression and transportation to peroxisome.</title>
        <authorList>
            <person name="Fu X."/>
        </authorList>
    </citation>
    <scope>NUCLEOTIDE SEQUENCE [LARGE SCALE GENOMIC DNA]</scope>
</reference>
<feature type="transmembrane region" description="Helical" evidence="11">
    <location>
        <begin position="855"/>
        <end position="874"/>
    </location>
</feature>
<keyword evidence="7 9" id="KW-1015">Disulfide bond</keyword>
<evidence type="ECO:0000256" key="9">
    <source>
        <dbReference type="PROSITE-ProRule" id="PRU00124"/>
    </source>
</evidence>
<feature type="disulfide bond" evidence="9">
    <location>
        <begin position="192"/>
        <end position="204"/>
    </location>
</feature>
<organism evidence="13 14">
    <name type="scientific">Aquatica leii</name>
    <dbReference type="NCBI Taxonomy" id="1421715"/>
    <lineage>
        <taxon>Eukaryota</taxon>
        <taxon>Metazoa</taxon>
        <taxon>Ecdysozoa</taxon>
        <taxon>Arthropoda</taxon>
        <taxon>Hexapoda</taxon>
        <taxon>Insecta</taxon>
        <taxon>Pterygota</taxon>
        <taxon>Neoptera</taxon>
        <taxon>Endopterygota</taxon>
        <taxon>Coleoptera</taxon>
        <taxon>Polyphaga</taxon>
        <taxon>Elateriformia</taxon>
        <taxon>Elateroidea</taxon>
        <taxon>Lampyridae</taxon>
        <taxon>Luciolinae</taxon>
        <taxon>Aquatica</taxon>
    </lineage>
</organism>
<comment type="subcellular location">
    <subcellularLocation>
        <location evidence="1">Endoplasmic reticulum membrane</location>
        <topology evidence="1">Multi-pass membrane protein</topology>
    </subcellularLocation>
</comment>
<evidence type="ECO:0000256" key="8">
    <source>
        <dbReference type="ARBA" id="ARBA00038324"/>
    </source>
</evidence>
<dbReference type="SUPFAM" id="SSF57424">
    <property type="entry name" value="LDL receptor-like module"/>
    <property type="match status" value="2"/>
</dbReference>